<dbReference type="Pfam" id="PF01844">
    <property type="entry name" value="HNH"/>
    <property type="match status" value="1"/>
</dbReference>
<feature type="region of interest" description="Disordered" evidence="1">
    <location>
        <begin position="217"/>
        <end position="249"/>
    </location>
</feature>
<dbReference type="GO" id="GO:0004519">
    <property type="term" value="F:endonuclease activity"/>
    <property type="evidence" value="ECO:0007669"/>
    <property type="project" value="InterPro"/>
</dbReference>
<reference evidence="3 4" key="1">
    <citation type="submission" date="2016-06" db="EMBL/GenBank/DDBJ databases">
        <title>Acetobacter pasteurianus NBRC 3278 whole genome sequencing project.</title>
        <authorList>
            <person name="Matsutani M."/>
            <person name="Shiwa Y."/>
            <person name="Okamoto-Kainuma A."/>
            <person name="Ishikawa M."/>
            <person name="Koizumi Y."/>
            <person name="Yoshikawa H."/>
            <person name="Yakushi T."/>
            <person name="Matsushita K."/>
        </authorList>
    </citation>
    <scope>NUCLEOTIDE SEQUENCE [LARGE SCALE GENOMIC DNA]</scope>
    <source>
        <strain evidence="3 4">NBRC 3278</strain>
    </source>
</reference>
<dbReference type="InterPro" id="IPR052892">
    <property type="entry name" value="NA-targeting_endonuclease"/>
</dbReference>
<dbReference type="AlphaFoldDB" id="A0A401X940"/>
<comment type="caution">
    <text evidence="3">The sequence shown here is derived from an EMBL/GenBank/DDBJ whole genome shotgun (WGS) entry which is preliminary data.</text>
</comment>
<gene>
    <name evidence="3" type="ORF">NBRC3278_3437</name>
</gene>
<dbReference type="EMBL" id="BDEV01000198">
    <property type="protein sequence ID" value="GCD64344.1"/>
    <property type="molecule type" value="Genomic_DNA"/>
</dbReference>
<dbReference type="PANTHER" id="PTHR33877">
    <property type="entry name" value="SLL1193 PROTEIN"/>
    <property type="match status" value="1"/>
</dbReference>
<dbReference type="CDD" id="cd00085">
    <property type="entry name" value="HNHc"/>
    <property type="match status" value="1"/>
</dbReference>
<dbReference type="SMART" id="SM00507">
    <property type="entry name" value="HNHc"/>
    <property type="match status" value="1"/>
</dbReference>
<organism evidence="3 4">
    <name type="scientific">Acetobacter pasteurianus NBRC 3278</name>
    <dbReference type="NCBI Taxonomy" id="1226660"/>
    <lineage>
        <taxon>Bacteria</taxon>
        <taxon>Pseudomonadati</taxon>
        <taxon>Pseudomonadota</taxon>
        <taxon>Alphaproteobacteria</taxon>
        <taxon>Acetobacterales</taxon>
        <taxon>Acetobacteraceae</taxon>
        <taxon>Acetobacter</taxon>
    </lineage>
</organism>
<evidence type="ECO:0000256" key="1">
    <source>
        <dbReference type="SAM" id="MobiDB-lite"/>
    </source>
</evidence>
<dbReference type="Proteomes" id="UP000287385">
    <property type="component" value="Unassembled WGS sequence"/>
</dbReference>
<dbReference type="GO" id="GO:0008270">
    <property type="term" value="F:zinc ion binding"/>
    <property type="evidence" value="ECO:0007669"/>
    <property type="project" value="InterPro"/>
</dbReference>
<name>A0A401X940_ACEPA</name>
<proteinExistence type="predicted"/>
<dbReference type="GO" id="GO:0003676">
    <property type="term" value="F:nucleic acid binding"/>
    <property type="evidence" value="ECO:0007669"/>
    <property type="project" value="InterPro"/>
</dbReference>
<dbReference type="Gene3D" id="1.10.30.50">
    <property type="match status" value="1"/>
</dbReference>
<dbReference type="PANTHER" id="PTHR33877:SF1">
    <property type="entry name" value="TYPE IV METHYL-DIRECTED RESTRICTION ENZYME ECOKMCRA"/>
    <property type="match status" value="1"/>
</dbReference>
<keyword evidence="4" id="KW-1185">Reference proteome</keyword>
<feature type="compositionally biased region" description="Basic and acidic residues" evidence="1">
    <location>
        <begin position="236"/>
        <end position="249"/>
    </location>
</feature>
<evidence type="ECO:0000259" key="2">
    <source>
        <dbReference type="SMART" id="SM00507"/>
    </source>
</evidence>
<evidence type="ECO:0000313" key="4">
    <source>
        <dbReference type="Proteomes" id="UP000287385"/>
    </source>
</evidence>
<protein>
    <recommendedName>
        <fullName evidence="2">HNH nuclease domain-containing protein</fullName>
    </recommendedName>
</protein>
<evidence type="ECO:0000313" key="3">
    <source>
        <dbReference type="EMBL" id="GCD64344.1"/>
    </source>
</evidence>
<dbReference type="RefSeq" id="WP_124297974.1">
    <property type="nucleotide sequence ID" value="NZ_BDEV01000198.1"/>
</dbReference>
<dbReference type="InterPro" id="IPR003615">
    <property type="entry name" value="HNH_nuc"/>
</dbReference>
<dbReference type="InterPro" id="IPR002711">
    <property type="entry name" value="HNH"/>
</dbReference>
<feature type="domain" description="HNH nuclease" evidence="2">
    <location>
        <begin position="123"/>
        <end position="181"/>
    </location>
</feature>
<accession>A0A401X940</accession>
<sequence>MARIRSIHPGLYTDEGFISLSIEARLFYIGIWSEADDQGAFAWKPFTLKARILPADNVDAKALLQEMVDVGVVKEAFDGEKPIGLIKNFCKWQRPKKPSLFFEIPDHLRSFVGLDDEAEENRSKRKAIWARFNGRCFYCGSEVSYYSKRHDSLEIDHVTPVSKGGSDDASNLVCACRGCNRSKKDMSASEFFAFRKLKKLPVSEGFAKSFGSISHPENVASDSESDFSHPENGFRVTERRKGGREEGKDVGCNRATEIEKPIADRWQELAEDVIAATGNNPARSMVRADCVRQWLADASARGYSFETATEIILGTVREKSRFGGKGKPPAWFNSPVTQALASGTIPSAHIVGNAPKSRADRVADAWAGVPDIPGV</sequence>